<feature type="non-terminal residue" evidence="1">
    <location>
        <position position="1"/>
    </location>
</feature>
<dbReference type="InParanoid" id="A0A067Q2L9"/>
<gene>
    <name evidence="1" type="ORF">JAAARDRAFT_94162</name>
</gene>
<dbReference type="InterPro" id="IPR036691">
    <property type="entry name" value="Endo/exonu/phosph_ase_sf"/>
</dbReference>
<sequence length="97" mass="11315">TDQYDLALIQEPYVDLRGNSRLLSQWYPVYPSTHFDKPGETQSLMLVNRLIPLDNWSQLNIPSPDLTAIQMVDQRCTIIIINIYNDQNHTRTLKTLK</sequence>
<dbReference type="AlphaFoldDB" id="A0A067Q2L9"/>
<name>A0A067Q2L9_9AGAM</name>
<evidence type="ECO:0008006" key="3">
    <source>
        <dbReference type="Google" id="ProtNLM"/>
    </source>
</evidence>
<dbReference type="STRING" id="933084.A0A067Q2L9"/>
<reference evidence="2" key="1">
    <citation type="journal article" date="2014" name="Proc. Natl. Acad. Sci. U.S.A.">
        <title>Extensive sampling of basidiomycete genomes demonstrates inadequacy of the white-rot/brown-rot paradigm for wood decay fungi.</title>
        <authorList>
            <person name="Riley R."/>
            <person name="Salamov A.A."/>
            <person name="Brown D.W."/>
            <person name="Nagy L.G."/>
            <person name="Floudas D."/>
            <person name="Held B.W."/>
            <person name="Levasseur A."/>
            <person name="Lombard V."/>
            <person name="Morin E."/>
            <person name="Otillar R."/>
            <person name="Lindquist E.A."/>
            <person name="Sun H."/>
            <person name="LaButti K.M."/>
            <person name="Schmutz J."/>
            <person name="Jabbour D."/>
            <person name="Luo H."/>
            <person name="Baker S.E."/>
            <person name="Pisabarro A.G."/>
            <person name="Walton J.D."/>
            <person name="Blanchette R.A."/>
            <person name="Henrissat B."/>
            <person name="Martin F."/>
            <person name="Cullen D."/>
            <person name="Hibbett D.S."/>
            <person name="Grigoriev I.V."/>
        </authorList>
    </citation>
    <scope>NUCLEOTIDE SEQUENCE [LARGE SCALE GENOMIC DNA]</scope>
    <source>
        <strain evidence="2">MUCL 33604</strain>
    </source>
</reference>
<dbReference type="OrthoDB" id="2840473at2759"/>
<dbReference type="Gene3D" id="3.60.10.10">
    <property type="entry name" value="Endonuclease/exonuclease/phosphatase"/>
    <property type="match status" value="1"/>
</dbReference>
<protein>
    <recommendedName>
        <fullName evidence="3">Endonuclease/exonuclease/phosphatase domain-containing protein</fullName>
    </recommendedName>
</protein>
<evidence type="ECO:0000313" key="1">
    <source>
        <dbReference type="EMBL" id="KDQ56836.1"/>
    </source>
</evidence>
<evidence type="ECO:0000313" key="2">
    <source>
        <dbReference type="Proteomes" id="UP000027265"/>
    </source>
</evidence>
<dbReference type="HOGENOM" id="CLU_159031_1_0_1"/>
<keyword evidence="2" id="KW-1185">Reference proteome</keyword>
<dbReference type="Proteomes" id="UP000027265">
    <property type="component" value="Unassembled WGS sequence"/>
</dbReference>
<accession>A0A067Q2L9</accession>
<proteinExistence type="predicted"/>
<dbReference type="SUPFAM" id="SSF56219">
    <property type="entry name" value="DNase I-like"/>
    <property type="match status" value="1"/>
</dbReference>
<dbReference type="EMBL" id="KL197721">
    <property type="protein sequence ID" value="KDQ56836.1"/>
    <property type="molecule type" value="Genomic_DNA"/>
</dbReference>
<feature type="non-terminal residue" evidence="1">
    <location>
        <position position="97"/>
    </location>
</feature>
<organism evidence="1 2">
    <name type="scientific">Jaapia argillacea MUCL 33604</name>
    <dbReference type="NCBI Taxonomy" id="933084"/>
    <lineage>
        <taxon>Eukaryota</taxon>
        <taxon>Fungi</taxon>
        <taxon>Dikarya</taxon>
        <taxon>Basidiomycota</taxon>
        <taxon>Agaricomycotina</taxon>
        <taxon>Agaricomycetes</taxon>
        <taxon>Agaricomycetidae</taxon>
        <taxon>Jaapiales</taxon>
        <taxon>Jaapiaceae</taxon>
        <taxon>Jaapia</taxon>
    </lineage>
</organism>